<comment type="caution">
    <text evidence="1">The sequence shown here is derived from an EMBL/GenBank/DDBJ whole genome shotgun (WGS) entry which is preliminary data.</text>
</comment>
<keyword evidence="2" id="KW-1185">Reference proteome</keyword>
<dbReference type="EMBL" id="NPEA01000007">
    <property type="protein sequence ID" value="PJZ76323.1"/>
    <property type="molecule type" value="Genomic_DNA"/>
</dbReference>
<name>A0A2M9ZWI5_9LEPT</name>
<proteinExistence type="predicted"/>
<evidence type="ECO:0000313" key="1">
    <source>
        <dbReference type="EMBL" id="PJZ76323.1"/>
    </source>
</evidence>
<sequence length="220" mass="25381">MKKSLLILILVFSYCMSIPRNVYEVDKVDKKIEVTKKNLNIRFLSDLRSGENIDYSFLALLPFVPSGEIILDFPESDRASMGTPMKYHFADILKREFENKFAFSKINISESDLAHSDYTIEGNLNKYSCSRGLYFYGLSALGPLLWYFGVPAIITSCELNVEINIRNEKNAIIFTKRYTGSKSVWSGLYYNLTTFNKVHSLLIKRFVVELLEDSEEVFKK</sequence>
<accession>A0A2M9ZWI5</accession>
<dbReference type="OrthoDB" id="331754at2"/>
<organism evidence="1 2">
    <name type="scientific">Leptospira neocaledonica</name>
    <dbReference type="NCBI Taxonomy" id="2023192"/>
    <lineage>
        <taxon>Bacteria</taxon>
        <taxon>Pseudomonadati</taxon>
        <taxon>Spirochaetota</taxon>
        <taxon>Spirochaetia</taxon>
        <taxon>Leptospirales</taxon>
        <taxon>Leptospiraceae</taxon>
        <taxon>Leptospira</taxon>
    </lineage>
</organism>
<dbReference type="RefSeq" id="WP_100769028.1">
    <property type="nucleotide sequence ID" value="NZ_NPEA01000007.1"/>
</dbReference>
<evidence type="ECO:0000313" key="2">
    <source>
        <dbReference type="Proteomes" id="UP000231843"/>
    </source>
</evidence>
<protein>
    <submittedName>
        <fullName evidence="1">Uncharacterized protein</fullName>
    </submittedName>
</protein>
<gene>
    <name evidence="1" type="ORF">CH365_13085</name>
</gene>
<reference evidence="1 2" key="1">
    <citation type="submission" date="2017-07" db="EMBL/GenBank/DDBJ databases">
        <title>Leptospira spp. isolated from tropical soils.</title>
        <authorList>
            <person name="Thibeaux R."/>
            <person name="Iraola G."/>
            <person name="Ferres I."/>
            <person name="Bierque E."/>
            <person name="Girault D."/>
            <person name="Soupe-Gilbert M.-E."/>
            <person name="Picardeau M."/>
            <person name="Goarant C."/>
        </authorList>
    </citation>
    <scope>NUCLEOTIDE SEQUENCE [LARGE SCALE GENOMIC DNA]</scope>
    <source>
        <strain evidence="1 2">ES4-C-A1</strain>
    </source>
</reference>
<dbReference type="Proteomes" id="UP000231843">
    <property type="component" value="Unassembled WGS sequence"/>
</dbReference>
<dbReference type="AlphaFoldDB" id="A0A2M9ZWI5"/>